<dbReference type="Gene3D" id="1.20.120.530">
    <property type="entry name" value="GntR ligand-binding domain-like"/>
    <property type="match status" value="1"/>
</dbReference>
<reference evidence="5 6" key="1">
    <citation type="journal article" date="2018" name="J. Microbiol.">
        <title>Baekduia soli gen. nov., sp. nov., a novel bacterium isolated from the soil of Baekdu Mountain and proposal of a novel family name, Baekduiaceae fam. nov.</title>
        <authorList>
            <person name="An D.S."/>
            <person name="Siddiqi M.Z."/>
            <person name="Kim K.H."/>
            <person name="Yu H.S."/>
            <person name="Im W.T."/>
        </authorList>
    </citation>
    <scope>NUCLEOTIDE SEQUENCE [LARGE SCALE GENOMIC DNA]</scope>
    <source>
        <strain evidence="5 6">BR7-21</strain>
    </source>
</reference>
<dbReference type="AlphaFoldDB" id="A0A5B8U007"/>
<dbReference type="SUPFAM" id="SSF48008">
    <property type="entry name" value="GntR ligand-binding domain-like"/>
    <property type="match status" value="1"/>
</dbReference>
<dbReference type="RefSeq" id="WP_146915338.1">
    <property type="nucleotide sequence ID" value="NZ_CP042430.1"/>
</dbReference>
<dbReference type="OrthoDB" id="5244684at2"/>
<accession>A0A5B8U007</accession>
<sequence>MPTEPPPYDLTLAREAFTNAAALHAEATRRGAGRLVPADLDRLRAADAAFCAAVAEGRVGDAIAADDAFHQVLLDAAGDPDLLVSNELLRPRLRRMDLWLFSRKTFAPGPSSHPEIIAALEAGDAERAAVLVQRSFTEAGEALAAVLARRGTGGGGGNAGGR</sequence>
<keyword evidence="3" id="KW-0804">Transcription</keyword>
<feature type="domain" description="GntR C-terminal" evidence="4">
    <location>
        <begin position="9"/>
        <end position="138"/>
    </location>
</feature>
<dbReference type="InterPro" id="IPR011711">
    <property type="entry name" value="GntR_C"/>
</dbReference>
<dbReference type="EMBL" id="CP042430">
    <property type="protein sequence ID" value="QEC46295.1"/>
    <property type="molecule type" value="Genomic_DNA"/>
</dbReference>
<evidence type="ECO:0000259" key="4">
    <source>
        <dbReference type="SMART" id="SM00895"/>
    </source>
</evidence>
<organism evidence="5 6">
    <name type="scientific">Baekduia soli</name>
    <dbReference type="NCBI Taxonomy" id="496014"/>
    <lineage>
        <taxon>Bacteria</taxon>
        <taxon>Bacillati</taxon>
        <taxon>Actinomycetota</taxon>
        <taxon>Thermoleophilia</taxon>
        <taxon>Solirubrobacterales</taxon>
        <taxon>Baekduiaceae</taxon>
        <taxon>Baekduia</taxon>
    </lineage>
</organism>
<dbReference type="KEGG" id="bsol:FSW04_01015"/>
<gene>
    <name evidence="5" type="ORF">FSW04_01015</name>
</gene>
<evidence type="ECO:0000256" key="1">
    <source>
        <dbReference type="ARBA" id="ARBA00023015"/>
    </source>
</evidence>
<dbReference type="InterPro" id="IPR008920">
    <property type="entry name" value="TF_FadR/GntR_C"/>
</dbReference>
<evidence type="ECO:0000256" key="3">
    <source>
        <dbReference type="ARBA" id="ARBA00023163"/>
    </source>
</evidence>
<evidence type="ECO:0000256" key="2">
    <source>
        <dbReference type="ARBA" id="ARBA00023125"/>
    </source>
</evidence>
<dbReference type="Proteomes" id="UP000321805">
    <property type="component" value="Chromosome"/>
</dbReference>
<evidence type="ECO:0000313" key="6">
    <source>
        <dbReference type="Proteomes" id="UP000321805"/>
    </source>
</evidence>
<keyword evidence="6" id="KW-1185">Reference proteome</keyword>
<protein>
    <submittedName>
        <fullName evidence="5">GntR family transcriptional regulator</fullName>
    </submittedName>
</protein>
<keyword evidence="1" id="KW-0805">Transcription regulation</keyword>
<dbReference type="SMART" id="SM00895">
    <property type="entry name" value="FCD"/>
    <property type="match status" value="1"/>
</dbReference>
<dbReference type="GO" id="GO:0003677">
    <property type="term" value="F:DNA binding"/>
    <property type="evidence" value="ECO:0007669"/>
    <property type="project" value="UniProtKB-KW"/>
</dbReference>
<evidence type="ECO:0000313" key="5">
    <source>
        <dbReference type="EMBL" id="QEC46295.1"/>
    </source>
</evidence>
<keyword evidence="2" id="KW-0238">DNA-binding</keyword>
<dbReference type="Pfam" id="PF07729">
    <property type="entry name" value="FCD"/>
    <property type="match status" value="1"/>
</dbReference>
<proteinExistence type="predicted"/>
<name>A0A5B8U007_9ACTN</name>